<dbReference type="InterPro" id="IPR018775">
    <property type="entry name" value="RlaP"/>
</dbReference>
<sequence length="278" mass="31051">MVSERDMGRVNALLDELEGRHGVRILMAVESGSRAWGFASPDSDFDVRFVYQEPLDRMLRLFPGRDVIEQMTPYREDGTGVPIDLVGWSLPKTLRLAAASNPQLCEWAAGTITYRADPGFLERLRVLTAQSSPRVLAHHYRGLAKKTVCDYLSGPGEPRGKKYLYAVRSLLAANWMLDHPTPGAAPPVRFDRLRAQTRVAAPVDAAIQDLLDWKTALGEGEAHRRFPVLDRWIGSELIRLEQEVPRLPDPEVDREVAERALDALIFPTALTPVPAPEP</sequence>
<evidence type="ECO:0000313" key="1">
    <source>
        <dbReference type="EMBL" id="PTX52317.1"/>
    </source>
</evidence>
<dbReference type="SUPFAM" id="SSF81301">
    <property type="entry name" value="Nucleotidyltransferase"/>
    <property type="match status" value="1"/>
</dbReference>
<proteinExistence type="predicted"/>
<accession>A0A2T6B8C3</accession>
<dbReference type="EMBL" id="QBKP01000002">
    <property type="protein sequence ID" value="PTX52317.1"/>
    <property type="molecule type" value="Genomic_DNA"/>
</dbReference>
<evidence type="ECO:0008006" key="3">
    <source>
        <dbReference type="Google" id="ProtNLM"/>
    </source>
</evidence>
<reference evidence="1 2" key="1">
    <citation type="submission" date="2018-04" db="EMBL/GenBank/DDBJ databases">
        <title>Genomic Encyclopedia of Archaeal and Bacterial Type Strains, Phase II (KMG-II): from individual species to whole genera.</title>
        <authorList>
            <person name="Goeker M."/>
        </authorList>
    </citation>
    <scope>NUCLEOTIDE SEQUENCE [LARGE SCALE GENOMIC DNA]</scope>
    <source>
        <strain evidence="1 2">DSM 21823</strain>
    </source>
</reference>
<evidence type="ECO:0000313" key="2">
    <source>
        <dbReference type="Proteomes" id="UP000244224"/>
    </source>
</evidence>
<dbReference type="Proteomes" id="UP000244224">
    <property type="component" value="Unassembled WGS sequence"/>
</dbReference>
<keyword evidence="2" id="KW-1185">Reference proteome</keyword>
<gene>
    <name evidence="1" type="ORF">C8N34_10296</name>
</gene>
<name>A0A2T6B8C3_9RHOB</name>
<dbReference type="InterPro" id="IPR043519">
    <property type="entry name" value="NT_sf"/>
</dbReference>
<dbReference type="AlphaFoldDB" id="A0A2T6B8C3"/>
<protein>
    <recommendedName>
        <fullName evidence="3">Nucleotidyltransferase</fullName>
    </recommendedName>
</protein>
<organism evidence="1 2">
    <name type="scientific">Gemmobacter caeni</name>
    <dbReference type="NCBI Taxonomy" id="589035"/>
    <lineage>
        <taxon>Bacteria</taxon>
        <taxon>Pseudomonadati</taxon>
        <taxon>Pseudomonadota</taxon>
        <taxon>Alphaproteobacteria</taxon>
        <taxon>Rhodobacterales</taxon>
        <taxon>Paracoccaceae</taxon>
        <taxon>Gemmobacter</taxon>
    </lineage>
</organism>
<dbReference type="PANTHER" id="PTHR34817">
    <property type="entry name" value="NUCLEOTIDYLTRANSFERASE"/>
    <property type="match status" value="1"/>
</dbReference>
<dbReference type="Pfam" id="PF10127">
    <property type="entry name" value="RlaP"/>
    <property type="match status" value="1"/>
</dbReference>
<comment type="caution">
    <text evidence="1">The sequence shown here is derived from an EMBL/GenBank/DDBJ whole genome shotgun (WGS) entry which is preliminary data.</text>
</comment>
<dbReference type="PANTHER" id="PTHR34817:SF2">
    <property type="entry name" value="NUCLEOTIDYLTRANSFERASE"/>
    <property type="match status" value="1"/>
</dbReference>